<dbReference type="Proteomes" id="UP001497493">
    <property type="component" value="Chromosome"/>
</dbReference>
<organism evidence="4 5">
    <name type="scientific">Candidatus Methylocalor cossyra</name>
    <dbReference type="NCBI Taxonomy" id="3108543"/>
    <lineage>
        <taxon>Bacteria</taxon>
        <taxon>Pseudomonadati</taxon>
        <taxon>Pseudomonadota</taxon>
        <taxon>Gammaproteobacteria</taxon>
        <taxon>Methylococcales</taxon>
        <taxon>Methylococcaceae</taxon>
        <taxon>Candidatus Methylocalor</taxon>
    </lineage>
</organism>
<accession>A0ABM9NH51</accession>
<keyword evidence="3" id="KW-0812">Transmembrane</keyword>
<evidence type="ECO:0000256" key="1">
    <source>
        <dbReference type="SAM" id="Coils"/>
    </source>
</evidence>
<keyword evidence="3" id="KW-1133">Transmembrane helix</keyword>
<feature type="transmembrane region" description="Helical" evidence="3">
    <location>
        <begin position="52"/>
        <end position="73"/>
    </location>
</feature>
<feature type="transmembrane region" description="Helical" evidence="3">
    <location>
        <begin position="85"/>
        <end position="105"/>
    </location>
</feature>
<sequence length="422" mass="47285">MSNAVWRIGPWLNAVQSTFVGLLRVGSIPIVLLLSTASGYTTYYGLSHFINGWIALIVTVAVQGIIVICTLELAGLHWRANPLRFAMVVLSLGVALIVSVSFSYFKFYEFSQRDSLLIERQRALDRALSHYLDQLVAAESRIVAAQRQRIEQAARDTTQAYLGVLPGMGSGLRHPIGRGPVWSHYNEILQGERAKLKQLEAEFQTLESQVTEVRARQQEFAFQMKDGAAYQRLAQAFRSLQGGAETVLSAHGVAPLEAPRFGSYAEFAQGLAPSFAMWKNISWFALACAAMVDFFTLVLSYRLELSAPGPLTEEEKDLVYQGICQFGEFTINKNDELEFVIERTELERARRFQDWNRMFTVAFLLNRGYLRKISDRAVEFAPNLYPIVAERMIARRGEAARGEPAGTEELAEALRRKSGGRG</sequence>
<keyword evidence="1" id="KW-0175">Coiled coil</keyword>
<evidence type="ECO:0000313" key="4">
    <source>
        <dbReference type="EMBL" id="CAL1239939.1"/>
    </source>
</evidence>
<feature type="region of interest" description="Disordered" evidence="2">
    <location>
        <begin position="399"/>
        <end position="422"/>
    </location>
</feature>
<proteinExistence type="predicted"/>
<evidence type="ECO:0000256" key="3">
    <source>
        <dbReference type="SAM" id="Phobius"/>
    </source>
</evidence>
<reference evidence="4 5" key="1">
    <citation type="submission" date="2024-04" db="EMBL/GenBank/DDBJ databases">
        <authorList>
            <person name="Cremers G."/>
        </authorList>
    </citation>
    <scope>NUCLEOTIDE SEQUENCE [LARGE SCALE GENOMIC DNA]</scope>
    <source>
        <strain evidence="4">MeCH1-AG</strain>
    </source>
</reference>
<gene>
    <name evidence="4" type="ORF">MECH1_V1_1163</name>
</gene>
<feature type="transmembrane region" description="Helical" evidence="3">
    <location>
        <begin position="21"/>
        <end position="40"/>
    </location>
</feature>
<protein>
    <submittedName>
        <fullName evidence="4">Uncharacterized protein</fullName>
    </submittedName>
</protein>
<keyword evidence="3" id="KW-0472">Membrane</keyword>
<evidence type="ECO:0000313" key="5">
    <source>
        <dbReference type="Proteomes" id="UP001497493"/>
    </source>
</evidence>
<keyword evidence="5" id="KW-1185">Reference proteome</keyword>
<feature type="coiled-coil region" evidence="1">
    <location>
        <begin position="189"/>
        <end position="216"/>
    </location>
</feature>
<dbReference type="RefSeq" id="WP_348759461.1">
    <property type="nucleotide sequence ID" value="NZ_OZ026884.1"/>
</dbReference>
<name>A0ABM9NH51_9GAMM</name>
<dbReference type="EMBL" id="OZ026884">
    <property type="protein sequence ID" value="CAL1239939.1"/>
    <property type="molecule type" value="Genomic_DNA"/>
</dbReference>
<evidence type="ECO:0000256" key="2">
    <source>
        <dbReference type="SAM" id="MobiDB-lite"/>
    </source>
</evidence>